<dbReference type="PROSITE" id="PS51109">
    <property type="entry name" value="G5"/>
    <property type="match status" value="1"/>
</dbReference>
<evidence type="ECO:0000313" key="7">
    <source>
        <dbReference type="Proteomes" id="UP000318297"/>
    </source>
</evidence>
<protein>
    <submittedName>
        <fullName evidence="6">Surface rod structure-forming protein G</fullName>
    </submittedName>
</protein>
<keyword evidence="7" id="KW-1185">Reference proteome</keyword>
<keyword evidence="3" id="KW-0378">Hydrolase</keyword>
<accession>A0A561E864</accession>
<evidence type="ECO:0000259" key="5">
    <source>
        <dbReference type="PROSITE" id="PS51109"/>
    </source>
</evidence>
<feature type="region of interest" description="Disordered" evidence="4">
    <location>
        <begin position="69"/>
        <end position="99"/>
    </location>
</feature>
<evidence type="ECO:0000256" key="1">
    <source>
        <dbReference type="ARBA" id="ARBA00010830"/>
    </source>
</evidence>
<dbReference type="Pfam" id="PF07501">
    <property type="entry name" value="G5"/>
    <property type="match status" value="1"/>
</dbReference>
<dbReference type="InterPro" id="IPR011098">
    <property type="entry name" value="G5_dom"/>
</dbReference>
<dbReference type="Pfam" id="PF06737">
    <property type="entry name" value="Transglycosylas"/>
    <property type="match status" value="1"/>
</dbReference>
<evidence type="ECO:0000256" key="2">
    <source>
        <dbReference type="ARBA" id="ARBA00022729"/>
    </source>
</evidence>
<name>A0A561E864_9MICO</name>
<reference evidence="6 7" key="1">
    <citation type="submission" date="2019-06" db="EMBL/GenBank/DDBJ databases">
        <title>Sequencing the genomes of 1000 actinobacteria strains.</title>
        <authorList>
            <person name="Klenk H.-P."/>
        </authorList>
    </citation>
    <scope>NUCLEOTIDE SEQUENCE [LARGE SCALE GENOMIC DNA]</scope>
    <source>
        <strain evidence="6 7">DSM 19560</strain>
    </source>
</reference>
<dbReference type="OrthoDB" id="1404170at2"/>
<sequence>MSRALTSLPGPSDIGEPLIFNRSTITRTRTIAGAAGVVAVTGITACGAGGSAGGGNAAANLNPLAATSKSAPATTSTSASPAPSASTTRKAATKAASTTRLVTTTQTVGYGTQRRYTSTMAAGATKVTRLGVAGTETVTTKQTLSGSRVTASNVVQRKITRAPVNRVVLIGTEKAAPAPTPYQPSSGGLNLAHAAMWDRIAACESGGDWSINTGNGYYGGLQFSASTWLANGGGQFAARADLASRAEQITVANRLYAKSGLAPWGCAGAA</sequence>
<gene>
    <name evidence="6" type="ORF">BKA23_0583</name>
</gene>
<dbReference type="InterPro" id="IPR010618">
    <property type="entry name" value="RPF"/>
</dbReference>
<dbReference type="SMART" id="SM01208">
    <property type="entry name" value="G5"/>
    <property type="match status" value="1"/>
</dbReference>
<keyword evidence="2" id="KW-0732">Signal</keyword>
<evidence type="ECO:0000256" key="4">
    <source>
        <dbReference type="SAM" id="MobiDB-lite"/>
    </source>
</evidence>
<organism evidence="6 7">
    <name type="scientific">Rudaeicoccus suwonensis</name>
    <dbReference type="NCBI Taxonomy" id="657409"/>
    <lineage>
        <taxon>Bacteria</taxon>
        <taxon>Bacillati</taxon>
        <taxon>Actinomycetota</taxon>
        <taxon>Actinomycetes</taxon>
        <taxon>Micrococcales</taxon>
        <taxon>Dermacoccaceae</taxon>
        <taxon>Rudaeicoccus</taxon>
    </lineage>
</organism>
<evidence type="ECO:0000313" key="6">
    <source>
        <dbReference type="EMBL" id="TWE11797.1"/>
    </source>
</evidence>
<dbReference type="CDD" id="cd13925">
    <property type="entry name" value="RPF"/>
    <property type="match status" value="1"/>
</dbReference>
<dbReference type="EMBL" id="VIVQ01000001">
    <property type="protein sequence ID" value="TWE11797.1"/>
    <property type="molecule type" value="Genomic_DNA"/>
</dbReference>
<dbReference type="Proteomes" id="UP000318297">
    <property type="component" value="Unassembled WGS sequence"/>
</dbReference>
<feature type="domain" description="G5" evidence="5">
    <location>
        <begin position="94"/>
        <end position="174"/>
    </location>
</feature>
<comment type="caution">
    <text evidence="6">The sequence shown here is derived from an EMBL/GenBank/DDBJ whole genome shotgun (WGS) entry which is preliminary data.</text>
</comment>
<dbReference type="InterPro" id="IPR023346">
    <property type="entry name" value="Lysozyme-like_dom_sf"/>
</dbReference>
<dbReference type="Gene3D" id="1.10.530.10">
    <property type="match status" value="1"/>
</dbReference>
<dbReference type="Gene3D" id="2.20.230.10">
    <property type="entry name" value="Resuscitation-promoting factor rpfb"/>
    <property type="match status" value="1"/>
</dbReference>
<dbReference type="GO" id="GO:0016787">
    <property type="term" value="F:hydrolase activity"/>
    <property type="evidence" value="ECO:0007669"/>
    <property type="project" value="UniProtKB-KW"/>
</dbReference>
<dbReference type="SUPFAM" id="SSF53955">
    <property type="entry name" value="Lysozyme-like"/>
    <property type="match status" value="1"/>
</dbReference>
<dbReference type="AlphaFoldDB" id="A0A561E864"/>
<comment type="similarity">
    <text evidence="1">Belongs to the transglycosylase family. Rpf subfamily.</text>
</comment>
<evidence type="ECO:0000256" key="3">
    <source>
        <dbReference type="ARBA" id="ARBA00022801"/>
    </source>
</evidence>
<proteinExistence type="inferred from homology"/>